<dbReference type="InterPro" id="IPR002110">
    <property type="entry name" value="Ankyrin_rpt"/>
</dbReference>
<evidence type="ECO:0000259" key="3">
    <source>
        <dbReference type="Pfam" id="PF24883"/>
    </source>
</evidence>
<dbReference type="PANTHER" id="PTHR10039:SF16">
    <property type="entry name" value="GPI INOSITOL-DEACYLASE"/>
    <property type="match status" value="1"/>
</dbReference>
<dbReference type="HOGENOM" id="CLU_239561_0_0_1"/>
<dbReference type="InterPro" id="IPR056884">
    <property type="entry name" value="NPHP3-like_N"/>
</dbReference>
<keyword evidence="2" id="KW-0040">ANK repeat</keyword>
<comment type="caution">
    <text evidence="4">The sequence shown here is derived from an EMBL/GenBank/DDBJ whole genome shotgun (WGS) entry which is preliminary data.</text>
</comment>
<dbReference type="PANTHER" id="PTHR10039">
    <property type="entry name" value="AMELOGENIN"/>
    <property type="match status" value="1"/>
</dbReference>
<dbReference type="InterPro" id="IPR027417">
    <property type="entry name" value="P-loop_NTPase"/>
</dbReference>
<protein>
    <submittedName>
        <fullName evidence="4">Vegetative incompatibility protein HET-E-1</fullName>
    </submittedName>
</protein>
<feature type="domain" description="Nephrocystin 3-like N-terminal" evidence="3">
    <location>
        <begin position="289"/>
        <end position="452"/>
    </location>
</feature>
<dbReference type="Pfam" id="PF24883">
    <property type="entry name" value="NPHP3_N"/>
    <property type="match status" value="2"/>
</dbReference>
<name>A0A093VDM1_TALMA</name>
<feature type="repeat" description="ANK" evidence="2">
    <location>
        <begin position="781"/>
        <end position="808"/>
    </location>
</feature>
<keyword evidence="1" id="KW-0677">Repeat</keyword>
<dbReference type="SUPFAM" id="SSF48403">
    <property type="entry name" value="Ankyrin repeat"/>
    <property type="match status" value="2"/>
</dbReference>
<reference evidence="4" key="1">
    <citation type="journal article" date="2014" name="PLoS Genet.">
        <title>Signature Gene Expression Reveals Novel Clues to the Molecular Mechanisms of Dimorphic Transition in Penicillium marneffei.</title>
        <authorList>
            <person name="Yang E."/>
            <person name="Wang G."/>
            <person name="Cai J."/>
            <person name="Woo P.C."/>
            <person name="Lau S.K."/>
            <person name="Yuen K.-Y."/>
            <person name="Chow W.-N."/>
            <person name="Lin X."/>
        </authorList>
    </citation>
    <scope>NUCLEOTIDE SEQUENCE [LARGE SCALE GENOMIC DNA]</scope>
    <source>
        <strain evidence="4">PM1</strain>
    </source>
</reference>
<dbReference type="SUPFAM" id="SSF52540">
    <property type="entry name" value="P-loop containing nucleoside triphosphate hydrolases"/>
    <property type="match status" value="2"/>
</dbReference>
<dbReference type="PROSITE" id="PS50088">
    <property type="entry name" value="ANK_REPEAT"/>
    <property type="match status" value="1"/>
</dbReference>
<organism evidence="4">
    <name type="scientific">Talaromyces marneffei PM1</name>
    <dbReference type="NCBI Taxonomy" id="1077442"/>
    <lineage>
        <taxon>Eukaryota</taxon>
        <taxon>Fungi</taxon>
        <taxon>Dikarya</taxon>
        <taxon>Ascomycota</taxon>
        <taxon>Pezizomycotina</taxon>
        <taxon>Eurotiomycetes</taxon>
        <taxon>Eurotiomycetidae</taxon>
        <taxon>Eurotiales</taxon>
        <taxon>Trichocomaceae</taxon>
        <taxon>Talaromyces</taxon>
        <taxon>Talaromyces sect. Talaromyces</taxon>
    </lineage>
</organism>
<sequence length="1745" mass="199088">MALLKLFKRKKSKSQTISADQNVNPTEQPSPEQMGFVIANSTNPAFQEAWKQHWMGLDDSERAAWSFQGHNSPLKMQRTIEDMDKLHLQETASRRIAGPTLRFLRAIETVMAGATIGIQAYPDVSSIIVGIIRVVINVAVKYFEYYEKLSKMLEELVDDIQVLDLFTQNNANSPELHDTLVALYTNILAFCRHARRVFHIQGKKERVKVQWAPFEEEFGEIRANLNRYTAKLDRVTAAITMNTALAIREESKKTSSSYAQNERKEFLDGICGDRIEEIHNMICEQRLADTGSSIFRHSVYEKWVSEQCTGPLWIYGAAGTGKSVLASMVIDHFSQDSNQKDHAVAYVYIKGEDTTLRGSPSRIVSMLIKQLCWKLETLPSQTLDYYRQCKKDARLPVLNKLETMFIECAGSLSRVVAIIDGLDECEEKSRKPILDFIIAASQQTDCKFLVTSQWEWDIERAFRRTKSLIIPDMTSDLKDIARVVKYRVEKELGHLSLDTQEYLTQQLVEKSGGIFLWIDFQLNDLAQVIEHDVKAQLSVLPSDLQATYIQYLRKINAQPITNKKLAQRCFLWAFYTDRLLSSGEFLDAIALVNDHEKVKYNAFDLMAITKKLIRVTNIIFPRVRPVHFSLREFAVNLQSELPLELQSMIPDNETANARLAIECLQHLLADIPPEEFMRNILPYCGSHFDTHIRRLTTIPEEILQILDRILFTEEHKLLKILIWRWPVPIGEELEPEFGCIGNPQSIDPMFFLRCTKLYQIPAIRSRYATIERIEAYPDGYLHIAAMTGLDDVVGELIERGVDPNREDTGSFTALQALSDAEECSETIVIMLLKAGGDPYKATKSGRSPYEHAQNRKREKFVQILSEFKGLKAIETSENGVVDETHAEHCPPILALTLAVSLHLLAVPPTLASINQSNLPFMQNVIETSTSPAFQEAWRKHWDDLSDSEKGLWSHQHTQTPLQIEETMKKLDKDHLDESLLRKISDRTLGFLQVIDLLMRGATVAVQGAPSVGSVVLGVFRVVIDAAVRYLEYYEKLTEMMEYLIGLLHTVGVYDGIKFNEPRLHETLVSIYASILAFCSDALEVFAKVQWAPFEKKFGQIRDDLQHQIENLNIVSNAVTMKSVMAIEANMNKKQSLKAQKERRDFLDWICKHDVETLHDEIDNKRHKDTGSWLLETDSFKSWVNQNKENILWLNGPPGTGKSVLASVAINHLIKRSKHTQDTVIYAYFKGEETNSQYLPTQMISSLVKQLCWALPALPEPAIEFYSNFLMNGRRPSFNDLESLFLKCLKLFERVFVVLDGLDECEQKHRKMILNFVFGIGAQSEDAKIFVASRKQIDILHAFRRHKFLHVSSRDPLAQEDIAKLIKHRVATELSHIDPEVRETVVQTVTEKSNGMYLWVDLQLTDIAQVPEADIERQLELLPSGLEDTTLVQLCFLWALNAKKKPYDAHTLNEVTFGLLTIGIIPYFRVRTIHFSLKEFVTDPNANHPDDLRGFLPDTGTANAKMAIMCLQHLMSDTEPQDFFETCLSYCAEHFDGHIQSLTIIPEELWKVLDCIFLERPEMLKRILAWKWPSQAYDYPSIVCMGNPKSVDRDVFMRCTKLHEIPAVWSRYRVADRSTQDYPLDNVFLAALFGLDDILEKIIFQGVNINGATADRFTALHLAIGILLDAGADWNYDARHVSSGNPREDYQTPLNAALLHQAYTAVKIMGGNINQRDEYGDTALRIVRDDGRQDCVEILEELGALE</sequence>
<dbReference type="EMBL" id="JPOX01000013">
    <property type="protein sequence ID" value="KFX48054.1"/>
    <property type="molecule type" value="Genomic_DNA"/>
</dbReference>
<gene>
    <name evidence="4" type="ORF">GQ26_0131290</name>
</gene>
<proteinExistence type="predicted"/>
<evidence type="ECO:0000313" key="4">
    <source>
        <dbReference type="EMBL" id="KFX48054.1"/>
    </source>
</evidence>
<feature type="domain" description="Nephrocystin 3-like N-terminal" evidence="3">
    <location>
        <begin position="1168"/>
        <end position="1333"/>
    </location>
</feature>
<dbReference type="InterPro" id="IPR036770">
    <property type="entry name" value="Ankyrin_rpt-contain_sf"/>
</dbReference>
<dbReference type="Pfam" id="PF00023">
    <property type="entry name" value="Ank"/>
    <property type="match status" value="1"/>
</dbReference>
<dbReference type="Gene3D" id="3.40.50.300">
    <property type="entry name" value="P-loop containing nucleotide triphosphate hydrolases"/>
    <property type="match status" value="2"/>
</dbReference>
<evidence type="ECO:0000256" key="1">
    <source>
        <dbReference type="ARBA" id="ARBA00022737"/>
    </source>
</evidence>
<dbReference type="eggNOG" id="KOG0502">
    <property type="taxonomic scope" value="Eukaryota"/>
</dbReference>
<dbReference type="Gene3D" id="1.25.40.20">
    <property type="entry name" value="Ankyrin repeat-containing domain"/>
    <property type="match status" value="2"/>
</dbReference>
<accession>A0A093VDM1</accession>
<evidence type="ECO:0000256" key="2">
    <source>
        <dbReference type="PROSITE-ProRule" id="PRU00023"/>
    </source>
</evidence>